<accession>A0ABV4BGB3</accession>
<evidence type="ECO:0000313" key="5">
    <source>
        <dbReference type="Proteomes" id="UP001564408"/>
    </source>
</evidence>
<dbReference type="PANTHER" id="PTHR38687">
    <property type="entry name" value="CELL DIVISION PROTEIN DEDD-RELATED"/>
    <property type="match status" value="1"/>
</dbReference>
<feature type="compositionally biased region" description="Low complexity" evidence="1">
    <location>
        <begin position="130"/>
        <end position="151"/>
    </location>
</feature>
<evidence type="ECO:0000256" key="2">
    <source>
        <dbReference type="SAM" id="Phobius"/>
    </source>
</evidence>
<gene>
    <name evidence="4" type="ORF">ABC977_14220</name>
</gene>
<evidence type="ECO:0000313" key="4">
    <source>
        <dbReference type="EMBL" id="MEY6433559.1"/>
    </source>
</evidence>
<dbReference type="PANTHER" id="PTHR38687:SF1">
    <property type="entry name" value="CELL DIVISION PROTEIN DEDD"/>
    <property type="match status" value="1"/>
</dbReference>
<name>A0ABV4BGB3_9GAMM</name>
<organism evidence="4 5">
    <name type="scientific">Thioalkalicoccus limnaeus</name>
    <dbReference type="NCBI Taxonomy" id="120681"/>
    <lineage>
        <taxon>Bacteria</taxon>
        <taxon>Pseudomonadati</taxon>
        <taxon>Pseudomonadota</taxon>
        <taxon>Gammaproteobacteria</taxon>
        <taxon>Chromatiales</taxon>
        <taxon>Chromatiaceae</taxon>
        <taxon>Thioalkalicoccus</taxon>
    </lineage>
</organism>
<comment type="caution">
    <text evidence="4">The sequence shown here is derived from an EMBL/GenBank/DDBJ whole genome shotgun (WGS) entry which is preliminary data.</text>
</comment>
<feature type="region of interest" description="Disordered" evidence="1">
    <location>
        <begin position="37"/>
        <end position="68"/>
    </location>
</feature>
<feature type="transmembrane region" description="Helical" evidence="2">
    <location>
        <begin position="9"/>
        <end position="27"/>
    </location>
</feature>
<dbReference type="InterPro" id="IPR036680">
    <property type="entry name" value="SPOR-like_sf"/>
</dbReference>
<sequence>MTEAAKKRLIGAVALVVLMVIFVPMLFEDADHPAERDPAFGLDGAERRPVDSAPPVETFPPLGTPIDEGELALSEDEMIPFEMGEPADEAPPLVPISPTEPRSPTPSVTQPAAPPAVAQPSPATQPSPPRTTAQPAPPATTTSAPPAAPRSGTYVVQVAAVSTAERASVLEQELRQKGFRPFIERAVVEGRTWYRVRVGPENDRSQAARLMESVKQATGYQGQILRQP</sequence>
<feature type="region of interest" description="Disordered" evidence="1">
    <location>
        <begin position="83"/>
        <end position="152"/>
    </location>
</feature>
<dbReference type="SUPFAM" id="SSF110997">
    <property type="entry name" value="Sporulation related repeat"/>
    <property type="match status" value="1"/>
</dbReference>
<evidence type="ECO:0000259" key="3">
    <source>
        <dbReference type="PROSITE" id="PS51724"/>
    </source>
</evidence>
<feature type="compositionally biased region" description="Low complexity" evidence="1">
    <location>
        <begin position="105"/>
        <end position="122"/>
    </location>
</feature>
<protein>
    <submittedName>
        <fullName evidence="4">SPOR domain-containing protein</fullName>
    </submittedName>
</protein>
<dbReference type="PROSITE" id="PS51724">
    <property type="entry name" value="SPOR"/>
    <property type="match status" value="1"/>
</dbReference>
<dbReference type="InterPro" id="IPR052521">
    <property type="entry name" value="Cell_div_SPOR-domain"/>
</dbReference>
<dbReference type="Proteomes" id="UP001564408">
    <property type="component" value="Unassembled WGS sequence"/>
</dbReference>
<keyword evidence="2" id="KW-1133">Transmembrane helix</keyword>
<feature type="domain" description="SPOR" evidence="3">
    <location>
        <begin position="148"/>
        <end position="227"/>
    </location>
</feature>
<keyword evidence="2" id="KW-0472">Membrane</keyword>
<dbReference type="RefSeq" id="WP_369667946.1">
    <property type="nucleotide sequence ID" value="NZ_JBDKXB010000023.1"/>
</dbReference>
<dbReference type="InterPro" id="IPR007730">
    <property type="entry name" value="SPOR-like_dom"/>
</dbReference>
<keyword evidence="5" id="KW-1185">Reference proteome</keyword>
<dbReference type="Gene3D" id="3.30.70.1070">
    <property type="entry name" value="Sporulation related repeat"/>
    <property type="match status" value="1"/>
</dbReference>
<dbReference type="EMBL" id="JBDKXB010000023">
    <property type="protein sequence ID" value="MEY6433559.1"/>
    <property type="molecule type" value="Genomic_DNA"/>
</dbReference>
<feature type="compositionally biased region" description="Basic and acidic residues" evidence="1">
    <location>
        <begin position="37"/>
        <end position="50"/>
    </location>
</feature>
<evidence type="ECO:0000256" key="1">
    <source>
        <dbReference type="SAM" id="MobiDB-lite"/>
    </source>
</evidence>
<keyword evidence="2" id="KW-0812">Transmembrane</keyword>
<dbReference type="Pfam" id="PF05036">
    <property type="entry name" value="SPOR"/>
    <property type="match status" value="1"/>
</dbReference>
<proteinExistence type="predicted"/>
<reference evidence="4 5" key="1">
    <citation type="submission" date="2024-05" db="EMBL/GenBank/DDBJ databases">
        <title>Genome Sequence and Characterization of the New Strain Purple Sulfur Bacterium of Genus Thioalkalicoccus.</title>
        <authorList>
            <person name="Bryantseva I.A."/>
            <person name="Kyndt J.A."/>
            <person name="Imhoff J.F."/>
        </authorList>
    </citation>
    <scope>NUCLEOTIDE SEQUENCE [LARGE SCALE GENOMIC DNA]</scope>
    <source>
        <strain evidence="4 5">Um2</strain>
    </source>
</reference>